<accession>A0AAE1AM56</accession>
<organism evidence="1 2">
    <name type="scientific">Elysia crispata</name>
    <name type="common">lettuce slug</name>
    <dbReference type="NCBI Taxonomy" id="231223"/>
    <lineage>
        <taxon>Eukaryota</taxon>
        <taxon>Metazoa</taxon>
        <taxon>Spiralia</taxon>
        <taxon>Lophotrochozoa</taxon>
        <taxon>Mollusca</taxon>
        <taxon>Gastropoda</taxon>
        <taxon>Heterobranchia</taxon>
        <taxon>Euthyneura</taxon>
        <taxon>Panpulmonata</taxon>
        <taxon>Sacoglossa</taxon>
        <taxon>Placobranchoidea</taxon>
        <taxon>Plakobranchidae</taxon>
        <taxon>Elysia</taxon>
    </lineage>
</organism>
<dbReference type="AlphaFoldDB" id="A0AAE1AM56"/>
<protein>
    <submittedName>
        <fullName evidence="1">Uncharacterized protein</fullName>
    </submittedName>
</protein>
<sequence>MHAPKLSRLTYLSPVAHSSVPPESSQMRRKLTQAVTKTCHYSQAMFNDAESHVKDVSTNIDPLSGLLS</sequence>
<evidence type="ECO:0000313" key="2">
    <source>
        <dbReference type="Proteomes" id="UP001283361"/>
    </source>
</evidence>
<name>A0AAE1AM56_9GAST</name>
<keyword evidence="2" id="KW-1185">Reference proteome</keyword>
<evidence type="ECO:0000313" key="1">
    <source>
        <dbReference type="EMBL" id="KAK3790342.1"/>
    </source>
</evidence>
<reference evidence="1" key="1">
    <citation type="journal article" date="2023" name="G3 (Bethesda)">
        <title>A reference genome for the long-term kleptoplast-retaining sea slug Elysia crispata morphotype clarki.</title>
        <authorList>
            <person name="Eastman K.E."/>
            <person name="Pendleton A.L."/>
            <person name="Shaikh M.A."/>
            <person name="Suttiyut T."/>
            <person name="Ogas R."/>
            <person name="Tomko P."/>
            <person name="Gavelis G."/>
            <person name="Widhalm J.R."/>
            <person name="Wisecaver J.H."/>
        </authorList>
    </citation>
    <scope>NUCLEOTIDE SEQUENCE</scope>
    <source>
        <strain evidence="1">ECLA1</strain>
    </source>
</reference>
<gene>
    <name evidence="1" type="ORF">RRG08_062575</name>
</gene>
<dbReference type="EMBL" id="JAWDGP010001549">
    <property type="protein sequence ID" value="KAK3790342.1"/>
    <property type="molecule type" value="Genomic_DNA"/>
</dbReference>
<dbReference type="Proteomes" id="UP001283361">
    <property type="component" value="Unassembled WGS sequence"/>
</dbReference>
<comment type="caution">
    <text evidence="1">The sequence shown here is derived from an EMBL/GenBank/DDBJ whole genome shotgun (WGS) entry which is preliminary data.</text>
</comment>
<proteinExistence type="predicted"/>